<gene>
    <name evidence="2" type="ORF">OCC_05916</name>
</gene>
<dbReference type="GeneID" id="16548836"/>
<dbReference type="PANTHER" id="PTHR46112:SF2">
    <property type="entry name" value="XAA-PRO AMINOPEPTIDASE P-RELATED"/>
    <property type="match status" value="1"/>
</dbReference>
<dbReference type="MEROPS" id="M24.034"/>
<evidence type="ECO:0000313" key="2">
    <source>
        <dbReference type="EMBL" id="EHR78669.1"/>
    </source>
</evidence>
<dbReference type="Gene3D" id="3.90.230.10">
    <property type="entry name" value="Creatinase/methionine aminopeptidase superfamily"/>
    <property type="match status" value="1"/>
</dbReference>
<dbReference type="HOGENOM" id="CLU_205230_1_0_2"/>
<dbReference type="InterPro" id="IPR050659">
    <property type="entry name" value="Peptidase_M24B"/>
</dbReference>
<dbReference type="RefSeq" id="WP_004068048.1">
    <property type="nucleotide sequence ID" value="NC_022084.1"/>
</dbReference>
<dbReference type="InterPro" id="IPR000994">
    <property type="entry name" value="Pept_M24"/>
</dbReference>
<organism evidence="2 3">
    <name type="scientific">Thermococcus litoralis (strain ATCC 51850 / DSM 5473 / JCM 8560 / NS-C)</name>
    <dbReference type="NCBI Taxonomy" id="523849"/>
    <lineage>
        <taxon>Archaea</taxon>
        <taxon>Methanobacteriati</taxon>
        <taxon>Methanobacteriota</taxon>
        <taxon>Thermococci</taxon>
        <taxon>Thermococcales</taxon>
        <taxon>Thermococcaceae</taxon>
        <taxon>Thermococcus</taxon>
    </lineage>
</organism>
<accession>H3ZMX9</accession>
<evidence type="ECO:0000259" key="1">
    <source>
        <dbReference type="Pfam" id="PF00557"/>
    </source>
</evidence>
<dbReference type="KEGG" id="tlt:OCC_05916"/>
<name>H3ZMX9_THELN</name>
<sequence>MFTIEPGIYIPDIGGVRIEDDVVVKKKGKRLTNAERELIIL</sequence>
<dbReference type="EMBL" id="CP006670">
    <property type="protein sequence ID" value="EHR78669.1"/>
    <property type="molecule type" value="Genomic_DNA"/>
</dbReference>
<proteinExistence type="predicted"/>
<reference evidence="2 3" key="1">
    <citation type="journal article" date="2012" name="J. Bacteriol.">
        <title>Genome sequence of the model hyperthermophilic archaeon Thermococcus litoralis NS-C.</title>
        <authorList>
            <person name="Gardner A.F."/>
            <person name="Kumar S."/>
            <person name="Perler F.B."/>
        </authorList>
    </citation>
    <scope>NUCLEOTIDE SEQUENCE [LARGE SCALE GENOMIC DNA]</scope>
    <source>
        <strain evidence="3">ATCC 51850 / DSM 5473 / JCM 8560 / NS-C</strain>
    </source>
</reference>
<dbReference type="AlphaFoldDB" id="H3ZMX9"/>
<dbReference type="STRING" id="523849.OCC_05916"/>
<dbReference type="InterPro" id="IPR036005">
    <property type="entry name" value="Creatinase/aminopeptidase-like"/>
</dbReference>
<dbReference type="PaxDb" id="523849-OCC_05916"/>
<evidence type="ECO:0000313" key="3">
    <source>
        <dbReference type="Proteomes" id="UP000015502"/>
    </source>
</evidence>
<keyword evidence="3" id="KW-1185">Reference proteome</keyword>
<dbReference type="Proteomes" id="UP000015502">
    <property type="component" value="Chromosome"/>
</dbReference>
<dbReference type="PANTHER" id="PTHR46112">
    <property type="entry name" value="AMINOPEPTIDASE"/>
    <property type="match status" value="1"/>
</dbReference>
<dbReference type="Pfam" id="PF00557">
    <property type="entry name" value="Peptidase_M24"/>
    <property type="match status" value="1"/>
</dbReference>
<dbReference type="SUPFAM" id="SSF55920">
    <property type="entry name" value="Creatinase/aminopeptidase"/>
    <property type="match status" value="1"/>
</dbReference>
<feature type="domain" description="Peptidase M24" evidence="1">
    <location>
        <begin position="2"/>
        <end position="26"/>
    </location>
</feature>
<protein>
    <submittedName>
        <fullName evidence="2">Proline dipeptidase</fullName>
    </submittedName>
</protein>